<comment type="caution">
    <text evidence="7">The sequence shown here is derived from an EMBL/GenBank/DDBJ whole genome shotgun (WGS) entry which is preliminary data.</text>
</comment>
<accession>A0A437GX91</accession>
<keyword evidence="3 6" id="KW-0067">ATP-binding</keyword>
<evidence type="ECO:0000256" key="3">
    <source>
        <dbReference type="ARBA" id="ARBA00022840"/>
    </source>
</evidence>
<comment type="subunit">
    <text evidence="6">Homodimer.</text>
</comment>
<evidence type="ECO:0000256" key="5">
    <source>
        <dbReference type="ARBA" id="ARBA00023014"/>
    </source>
</evidence>
<dbReference type="OrthoDB" id="9809679at2"/>
<dbReference type="HAMAP" id="MF_02040">
    <property type="entry name" value="Mrp_NBP35"/>
    <property type="match status" value="1"/>
</dbReference>
<gene>
    <name evidence="7" type="ORF">EKN06_08745</name>
</gene>
<evidence type="ECO:0000256" key="4">
    <source>
        <dbReference type="ARBA" id="ARBA00023004"/>
    </source>
</evidence>
<dbReference type="PANTHER" id="PTHR42961">
    <property type="entry name" value="IRON-SULFUR PROTEIN NUBPL"/>
    <property type="match status" value="1"/>
</dbReference>
<keyword evidence="5 6" id="KW-0411">Iron-sulfur</keyword>
<dbReference type="GO" id="GO:0016226">
    <property type="term" value="P:iron-sulfur cluster assembly"/>
    <property type="evidence" value="ECO:0007669"/>
    <property type="project" value="InterPro"/>
</dbReference>
<dbReference type="GO" id="GO:0016887">
    <property type="term" value="F:ATP hydrolysis activity"/>
    <property type="evidence" value="ECO:0007669"/>
    <property type="project" value="UniProtKB-UniRule"/>
</dbReference>
<dbReference type="InterPro" id="IPR044304">
    <property type="entry name" value="NUBPL-like"/>
</dbReference>
<dbReference type="EMBL" id="RXOL01000003">
    <property type="protein sequence ID" value="RVQ67017.1"/>
    <property type="molecule type" value="Genomic_DNA"/>
</dbReference>
<keyword evidence="4 6" id="KW-0408">Iron</keyword>
<evidence type="ECO:0000313" key="8">
    <source>
        <dbReference type="Proteomes" id="UP000283003"/>
    </source>
</evidence>
<dbReference type="GO" id="GO:0051539">
    <property type="term" value="F:4 iron, 4 sulfur cluster binding"/>
    <property type="evidence" value="ECO:0007669"/>
    <property type="project" value="TreeGrafter"/>
</dbReference>
<dbReference type="PANTHER" id="PTHR42961:SF2">
    <property type="entry name" value="IRON-SULFUR PROTEIN NUBPL"/>
    <property type="match status" value="1"/>
</dbReference>
<protein>
    <recommendedName>
        <fullName evidence="6">Iron-sulfur cluster carrier protein</fullName>
    </recommendedName>
</protein>
<dbReference type="CDD" id="cd02037">
    <property type="entry name" value="Mrp_NBP35"/>
    <property type="match status" value="1"/>
</dbReference>
<dbReference type="GO" id="GO:0046872">
    <property type="term" value="F:metal ion binding"/>
    <property type="evidence" value="ECO:0007669"/>
    <property type="project" value="UniProtKB-KW"/>
</dbReference>
<dbReference type="FunFam" id="3.40.50.300:FF:001119">
    <property type="entry name" value="Iron-sulfur cluster carrier protein"/>
    <property type="match status" value="1"/>
</dbReference>
<dbReference type="RefSeq" id="WP_127612529.1">
    <property type="nucleotide sequence ID" value="NZ_RXOL01000003.1"/>
</dbReference>
<keyword evidence="2 6" id="KW-0547">Nucleotide-binding</keyword>
<keyword evidence="1 6" id="KW-0479">Metal-binding</keyword>
<reference evidence="7 8" key="1">
    <citation type="submission" date="2018-12" db="EMBL/GenBank/DDBJ databases">
        <title>Croceicoccus ponticola sp. nov., a lipolytic bacterium isolated from seawater.</title>
        <authorList>
            <person name="Yoon J.-H."/>
        </authorList>
    </citation>
    <scope>NUCLEOTIDE SEQUENCE [LARGE SCALE GENOMIC DNA]</scope>
    <source>
        <strain evidence="7 8">GM-16</strain>
    </source>
</reference>
<keyword evidence="8" id="KW-1185">Reference proteome</keyword>
<dbReference type="InterPro" id="IPR019591">
    <property type="entry name" value="Mrp/NBP35_ATP-bd"/>
</dbReference>
<dbReference type="Proteomes" id="UP000283003">
    <property type="component" value="Unassembled WGS sequence"/>
</dbReference>
<dbReference type="GO" id="GO:0140663">
    <property type="term" value="F:ATP-dependent FeS chaperone activity"/>
    <property type="evidence" value="ECO:0007669"/>
    <property type="project" value="InterPro"/>
</dbReference>
<proteinExistence type="inferred from homology"/>
<dbReference type="Pfam" id="PF10609">
    <property type="entry name" value="ParA"/>
    <property type="match status" value="1"/>
</dbReference>
<dbReference type="InterPro" id="IPR027417">
    <property type="entry name" value="P-loop_NTPase"/>
</dbReference>
<dbReference type="GO" id="GO:0005524">
    <property type="term" value="F:ATP binding"/>
    <property type="evidence" value="ECO:0007669"/>
    <property type="project" value="UniProtKB-UniRule"/>
</dbReference>
<comment type="similarity">
    <text evidence="6">Belongs to the Mrp/NBP35 ATP-binding proteins family.</text>
</comment>
<evidence type="ECO:0000256" key="1">
    <source>
        <dbReference type="ARBA" id="ARBA00022723"/>
    </source>
</evidence>
<comment type="function">
    <text evidence="6">Binds and transfers iron-sulfur (Fe-S) clusters to target apoproteins. Can hydrolyze ATP.</text>
</comment>
<organism evidence="7 8">
    <name type="scientific">Croceicoccus ponticola</name>
    <dbReference type="NCBI Taxonomy" id="2217664"/>
    <lineage>
        <taxon>Bacteria</taxon>
        <taxon>Pseudomonadati</taxon>
        <taxon>Pseudomonadota</taxon>
        <taxon>Alphaproteobacteria</taxon>
        <taxon>Sphingomonadales</taxon>
        <taxon>Erythrobacteraceae</taxon>
        <taxon>Croceicoccus</taxon>
    </lineage>
</organism>
<feature type="binding site" evidence="6">
    <location>
        <begin position="108"/>
        <end position="115"/>
    </location>
    <ligand>
        <name>ATP</name>
        <dbReference type="ChEBI" id="CHEBI:30616"/>
    </ligand>
</feature>
<dbReference type="AlphaFoldDB" id="A0A437GX91"/>
<dbReference type="Gene3D" id="3.40.50.300">
    <property type="entry name" value="P-loop containing nucleotide triphosphate hydrolases"/>
    <property type="match status" value="1"/>
</dbReference>
<name>A0A437GX91_9SPHN</name>
<evidence type="ECO:0000256" key="6">
    <source>
        <dbReference type="HAMAP-Rule" id="MF_02040"/>
    </source>
</evidence>
<dbReference type="InterPro" id="IPR033756">
    <property type="entry name" value="YlxH/NBP35"/>
</dbReference>
<sequence length="354" mass="36742">MTAQNAPDENDVRNALGAVAGDRLASVRLGRDALTVVLEVGGLDTLGRDRLEIAVRGAYADLARNSDELPPLRVAQMAERGEASAHDSAPVAKQPPKRPLRIVAVASGKGGVGKSTVSANLAIALARAGRKVGLVDADIYGPSQPRLMASEGERPQARDKKLIPVATRFGVPMLSMGHLAEPGQAIAWRGPMAGNALAQLIDANWGDVDTLVVDLPPGTGDVQLTMIQRFKPAGAVIVSTPQDLALMDAARAVGFFDKASVPVIGVVENMSGYACPHCGETSEPFGRGGAEASAHEMGHPFLGRIPLTIDIRTRSDAGEPPAAEDGAAAEPFVTIAAQVGAWLDRTQTPEAVGA</sequence>
<dbReference type="SUPFAM" id="SSF52540">
    <property type="entry name" value="P-loop containing nucleoside triphosphate hydrolases"/>
    <property type="match status" value="1"/>
</dbReference>
<evidence type="ECO:0000256" key="2">
    <source>
        <dbReference type="ARBA" id="ARBA00022741"/>
    </source>
</evidence>
<evidence type="ECO:0000313" key="7">
    <source>
        <dbReference type="EMBL" id="RVQ67017.1"/>
    </source>
</evidence>
<keyword evidence="6" id="KW-0378">Hydrolase</keyword>